<organism evidence="1 2">
    <name type="scientific">Paraburkholderia acidiphila</name>
    <dbReference type="NCBI Taxonomy" id="2571747"/>
    <lineage>
        <taxon>Bacteria</taxon>
        <taxon>Pseudomonadati</taxon>
        <taxon>Pseudomonadota</taxon>
        <taxon>Betaproteobacteria</taxon>
        <taxon>Burkholderiales</taxon>
        <taxon>Burkholderiaceae</taxon>
        <taxon>Paraburkholderia</taxon>
    </lineage>
</organism>
<proteinExistence type="predicted"/>
<accession>A0A7Z2JA75</accession>
<keyword evidence="2" id="KW-1185">Reference proteome</keyword>
<dbReference type="Proteomes" id="UP000434209">
    <property type="component" value="Chromosome 2"/>
</dbReference>
<dbReference type="RefSeq" id="WP_158759400.1">
    <property type="nucleotide sequence ID" value="NZ_CP046910.1"/>
</dbReference>
<dbReference type="KEGG" id="pacp:FAZ97_15745"/>
<sequence length="104" mass="11994">MEADRLLAYYEFEAGPATNSALTPVFAFFSVLHRDEGRYRRDRMVTMHLLLMASLNVFGYNRQQCGTGEIAARRPWFKTHKCSSISFAGCQSTIWLRPPLSDKW</sequence>
<name>A0A7Z2JA75_9BURK</name>
<evidence type="ECO:0000313" key="1">
    <source>
        <dbReference type="EMBL" id="QGZ56438.1"/>
    </source>
</evidence>
<evidence type="ECO:0000313" key="2">
    <source>
        <dbReference type="Proteomes" id="UP000434209"/>
    </source>
</evidence>
<gene>
    <name evidence="1" type="ORF">FAZ97_15745</name>
</gene>
<protein>
    <submittedName>
        <fullName evidence="1">Uncharacterized protein</fullName>
    </submittedName>
</protein>
<dbReference type="EMBL" id="CP046910">
    <property type="protein sequence ID" value="QGZ56438.1"/>
    <property type="molecule type" value="Genomic_DNA"/>
</dbReference>
<dbReference type="OrthoDB" id="5190630at2"/>
<reference evidence="1 2" key="1">
    <citation type="submission" date="2019-12" db="EMBL/GenBank/DDBJ databases">
        <title>Paraburkholderia acidiphila 7Q-K02 sp. nov and Paraburkholderia acidisoli DHF22 sp. nov., two strains isolated from forest soil.</title>
        <authorList>
            <person name="Gao Z."/>
            <person name="Qiu L."/>
        </authorList>
    </citation>
    <scope>NUCLEOTIDE SEQUENCE [LARGE SCALE GENOMIC DNA]</scope>
    <source>
        <strain evidence="1 2">7Q-K02</strain>
    </source>
</reference>
<dbReference type="AlphaFoldDB" id="A0A7Z2JA75"/>